<dbReference type="GO" id="GO:0006541">
    <property type="term" value="P:glutamine metabolic process"/>
    <property type="evidence" value="ECO:0007669"/>
    <property type="project" value="TreeGrafter"/>
</dbReference>
<dbReference type="InterPro" id="IPR013815">
    <property type="entry name" value="ATP_grasp_subdomain_1"/>
</dbReference>
<dbReference type="PROSITE" id="PS51257">
    <property type="entry name" value="PROKAR_LIPOPROTEIN"/>
    <property type="match status" value="1"/>
</dbReference>
<dbReference type="EC" id="6.3.4.16" evidence="15"/>
<dbReference type="NCBIfam" id="NF009455">
    <property type="entry name" value="PRK12815.1"/>
    <property type="match status" value="1"/>
</dbReference>
<evidence type="ECO:0000256" key="14">
    <source>
        <dbReference type="ARBA" id="ARBA00023211"/>
    </source>
</evidence>
<evidence type="ECO:0000256" key="17">
    <source>
        <dbReference type="ARBA" id="ARBA00044318"/>
    </source>
</evidence>
<dbReference type="Gene3D" id="3.40.50.20">
    <property type="match status" value="2"/>
</dbReference>
<dbReference type="GO" id="GO:0004088">
    <property type="term" value="F:carbamoyl-phosphate synthase (glutamine-hydrolyzing) activity"/>
    <property type="evidence" value="ECO:0007669"/>
    <property type="project" value="UniProtKB-EC"/>
</dbReference>
<comment type="cofactor">
    <cofactor evidence="1">
        <name>Mn(2+)</name>
        <dbReference type="ChEBI" id="CHEBI:29035"/>
    </cofactor>
</comment>
<evidence type="ECO:0000256" key="16">
    <source>
        <dbReference type="ARBA" id="ARBA00044249"/>
    </source>
</evidence>
<keyword evidence="10" id="KW-0547">Nucleotide-binding</keyword>
<dbReference type="NCBIfam" id="TIGR01369">
    <property type="entry name" value="CPSaseII_lrg"/>
    <property type="match status" value="1"/>
</dbReference>
<evidence type="ECO:0000313" key="23">
    <source>
        <dbReference type="EMBL" id="SFV91125.1"/>
    </source>
</evidence>
<feature type="domain" description="ATP-grasp" evidence="21">
    <location>
        <begin position="680"/>
        <end position="871"/>
    </location>
</feature>
<dbReference type="InterPro" id="IPR011761">
    <property type="entry name" value="ATP-grasp"/>
</dbReference>
<keyword evidence="13" id="KW-0665">Pyrimidine biosynthesis</keyword>
<dbReference type="Gene3D" id="3.30.470.20">
    <property type="entry name" value="ATP-grasp fold, B domain"/>
    <property type="match status" value="2"/>
</dbReference>
<evidence type="ECO:0000256" key="2">
    <source>
        <dbReference type="ARBA" id="ARBA00005077"/>
    </source>
</evidence>
<dbReference type="SUPFAM" id="SSF48108">
    <property type="entry name" value="Carbamoyl phosphate synthetase, large subunit connection domain"/>
    <property type="match status" value="1"/>
</dbReference>
<dbReference type="Pfam" id="PF25596">
    <property type="entry name" value="CPSase_L_D1"/>
    <property type="match status" value="2"/>
</dbReference>
<evidence type="ECO:0000259" key="22">
    <source>
        <dbReference type="PROSITE" id="PS51855"/>
    </source>
</evidence>
<evidence type="ECO:0000256" key="10">
    <source>
        <dbReference type="ARBA" id="ARBA00022741"/>
    </source>
</evidence>
<evidence type="ECO:0000256" key="11">
    <source>
        <dbReference type="ARBA" id="ARBA00022840"/>
    </source>
</evidence>
<dbReference type="PROSITE" id="PS00866">
    <property type="entry name" value="CPSASE_1"/>
    <property type="match status" value="1"/>
</dbReference>
<dbReference type="InterPro" id="IPR005480">
    <property type="entry name" value="CPSase_lsu_oligo"/>
</dbReference>
<evidence type="ECO:0000259" key="21">
    <source>
        <dbReference type="PROSITE" id="PS50975"/>
    </source>
</evidence>
<dbReference type="PROSITE" id="PS51855">
    <property type="entry name" value="MGS"/>
    <property type="match status" value="1"/>
</dbReference>
<dbReference type="UniPathway" id="UPA00070">
    <property type="reaction ID" value="UER00115"/>
</dbReference>
<dbReference type="AlphaFoldDB" id="A0A1W1EAZ1"/>
<dbReference type="InterPro" id="IPR005479">
    <property type="entry name" value="CPAse_ATP-bd"/>
</dbReference>
<evidence type="ECO:0000256" key="4">
    <source>
        <dbReference type="ARBA" id="ARBA00012738"/>
    </source>
</evidence>
<evidence type="ECO:0000256" key="8">
    <source>
        <dbReference type="ARBA" id="ARBA00022723"/>
    </source>
</evidence>
<evidence type="ECO:0000256" key="1">
    <source>
        <dbReference type="ARBA" id="ARBA00001936"/>
    </source>
</evidence>
<comment type="pathway">
    <text evidence="2">Amino-acid biosynthesis; L-arginine biosynthesis; carbamoyl phosphate from bicarbonate: step 1/1.</text>
</comment>
<dbReference type="InterPro" id="IPR058047">
    <property type="entry name" value="CPSase_preATP-grasp"/>
</dbReference>
<feature type="domain" description="MGS-like" evidence="22">
    <location>
        <begin position="952"/>
        <end position="1089"/>
    </location>
</feature>
<dbReference type="GO" id="GO:0006526">
    <property type="term" value="P:L-arginine biosynthetic process"/>
    <property type="evidence" value="ECO:0007669"/>
    <property type="project" value="UniProtKB-KW"/>
</dbReference>
<feature type="domain" description="ATP-grasp" evidence="21">
    <location>
        <begin position="131"/>
        <end position="326"/>
    </location>
</feature>
<proteinExistence type="inferred from homology"/>
<sequence>MPKREDIKTILLIGSGPIVIGQACEFDYSGTQAAKTLKELGYRVVLINSNPATIMTDPEFAHRTYIEPITEEVIAKIIKKENVDAILPTMGGQTALNVAMSMHEKGMLKGVEFLGANPAAIKKGEDRQAFKEAMIKIGMDLPISQYAYNMDEALDAAKKIGFPLIIRASYTLAGGGSGVAYNMDEFKEIVQNGLEASPISEILIEESLLGWKEYEMEVIRDREDNCIIVCSIENFDPMGVHTGDSITIAPALTLTDKEYQRMRDASFAILREVGVDTGGSNVQFSINPDTGRMIVIEMNPRVSRSSALASKATGYPIAKVATLLAVGYTLDEITNDITGTPASFEPVIDYIVTKLPRFTFEKFPMADSTLTTAMKSVGEAMAIGRTFKESFQKALCSLETGLTGFNEIKCDGETLVREIRRPNAERMLYVYEGLRRGMSVDAIFDLCKIDRWFLYQLEELVACEKAMDIAMLSDAKRLREAKADGFSDAYIAEVINKKEGLNLTENDIYNAREKLGIALEYNEVDTCAAEFKALTPYLYSTTNITKLPQYSTLNTQPSNDRKVLVIGGGPNRIGQGIEFDYCCVHASFALEDMGIKSIMYNCNPETVSTDYDTSDVLYFEPIDFEHVRSVIEQEKPDGVIVHFGGQTPLKLAKNLTAIGAKISGTSAKVIDLAEDRELFSNFIKELGLKQPANGTAFAKDEAMAIANRIGYPVLIRPSFVLGGRGMRTVYNDAELREYLDEAVSVSNEAPVLIDKFLDNAIELDVDAICDGKDVYIGSVMQHIEEAGIHSGDSACSLPPVSISETLVQEVKEQTAKIALGLGVVGLLNIQYAIHRGEIYLIEVNPRASRTVPFVSKATGVPLAKVATRVMIQGNLKEALKYYDTFGVVNFDKKIMEPNLKNHVAVKEAVFPFNKLPGSDLILGPEMKSTGEVMGISENFGMSFAKSQFASKNNIPLEGKLFLSLTEIDKPSAGEIGKMFVQLGFEIVATSGTHAALEAAGVPSTKVLKISEGRPNIDDMIKNEEIALAINTSDNKASKADAKTIRQSVLANNVAYFTTIAAARATALAIAELKAENGSLDPKALQDYLS</sequence>
<comment type="similarity">
    <text evidence="3">Belongs to the CarB family.</text>
</comment>
<dbReference type="InterPro" id="IPR033937">
    <property type="entry name" value="MGS_CPS_CarB"/>
</dbReference>
<dbReference type="CDD" id="cd01424">
    <property type="entry name" value="MGS_CPS_II"/>
    <property type="match status" value="1"/>
</dbReference>
<dbReference type="Pfam" id="PF02786">
    <property type="entry name" value="CPSase_L_D2"/>
    <property type="match status" value="2"/>
</dbReference>
<dbReference type="GO" id="GO:0004087">
    <property type="term" value="F:carbamoyl-phosphate synthase (ammonia) activity"/>
    <property type="evidence" value="ECO:0007669"/>
    <property type="project" value="UniProtKB-EC"/>
</dbReference>
<dbReference type="Gene3D" id="3.30.1490.20">
    <property type="entry name" value="ATP-grasp fold, A domain"/>
    <property type="match status" value="1"/>
</dbReference>
<evidence type="ECO:0000256" key="13">
    <source>
        <dbReference type="ARBA" id="ARBA00022975"/>
    </source>
</evidence>
<dbReference type="SUPFAM" id="SSF52440">
    <property type="entry name" value="PreATP-grasp domain"/>
    <property type="match status" value="2"/>
</dbReference>
<dbReference type="EC" id="6.3.5.5" evidence="4"/>
<dbReference type="Gene3D" id="3.40.50.1380">
    <property type="entry name" value="Methylglyoxal synthase-like domain"/>
    <property type="match status" value="1"/>
</dbReference>
<evidence type="ECO:0000256" key="15">
    <source>
        <dbReference type="ARBA" id="ARBA00044063"/>
    </source>
</evidence>
<evidence type="ECO:0000256" key="12">
    <source>
        <dbReference type="ARBA" id="ARBA00022842"/>
    </source>
</evidence>
<evidence type="ECO:0000256" key="7">
    <source>
        <dbReference type="ARBA" id="ARBA00022605"/>
    </source>
</evidence>
<organism evidence="23">
    <name type="scientific">hydrothermal vent metagenome</name>
    <dbReference type="NCBI Taxonomy" id="652676"/>
    <lineage>
        <taxon>unclassified sequences</taxon>
        <taxon>metagenomes</taxon>
        <taxon>ecological metagenomes</taxon>
    </lineage>
</organism>
<keyword evidence="12" id="KW-0460">Magnesium</keyword>
<dbReference type="FunFam" id="3.30.1490.20:FF:000001">
    <property type="entry name" value="Carbamoyl-phosphate synthase large chain"/>
    <property type="match status" value="1"/>
</dbReference>
<reference evidence="23" key="1">
    <citation type="submission" date="2016-10" db="EMBL/GenBank/DDBJ databases">
        <authorList>
            <person name="de Groot N.N."/>
        </authorList>
    </citation>
    <scope>NUCLEOTIDE SEQUENCE</scope>
</reference>
<dbReference type="FunFam" id="3.30.470.20:FF:000007">
    <property type="entry name" value="Carbamoyl-phosphate synthase large chain"/>
    <property type="match status" value="1"/>
</dbReference>
<dbReference type="NCBIfam" id="NF003671">
    <property type="entry name" value="PRK05294.1"/>
    <property type="match status" value="1"/>
</dbReference>
<dbReference type="PRINTS" id="PR00098">
    <property type="entry name" value="CPSASE"/>
</dbReference>
<evidence type="ECO:0000256" key="5">
    <source>
        <dbReference type="ARBA" id="ARBA00022571"/>
    </source>
</evidence>
<keyword evidence="5" id="KW-0055">Arginine biosynthesis</keyword>
<name>A0A1W1EAZ1_9ZZZZ</name>
<evidence type="ECO:0000256" key="6">
    <source>
        <dbReference type="ARBA" id="ARBA00022598"/>
    </source>
</evidence>
<dbReference type="PANTHER" id="PTHR11405">
    <property type="entry name" value="CARBAMOYLTRANSFERASE FAMILY MEMBER"/>
    <property type="match status" value="1"/>
</dbReference>
<protein>
    <recommendedName>
        <fullName evidence="20">Carbamoyl phosphate synthase arginine-specific large chain, chloroplastic</fullName>
        <ecNumber evidence="15">6.3.4.16</ecNumber>
        <ecNumber evidence="4">6.3.5.5</ecNumber>
    </recommendedName>
    <alternativeName>
        <fullName evidence="17">Ammonium-dependent carbamoyl phosphate synthetase</fullName>
    </alternativeName>
    <alternativeName>
        <fullName evidence="16">Arginine-specific carbamoyl phosphate synthetase, ammonia chain</fullName>
    </alternativeName>
    <alternativeName>
        <fullName evidence="18">Glutamine-dependent carbamoyl phosphate synthetase</fullName>
    </alternativeName>
</protein>
<dbReference type="FunFam" id="3.40.50.20:FF:000001">
    <property type="entry name" value="Carbamoyl-phosphate synthase large chain"/>
    <property type="match status" value="2"/>
</dbReference>
<dbReference type="GO" id="GO:0005737">
    <property type="term" value="C:cytoplasm"/>
    <property type="evidence" value="ECO:0007669"/>
    <property type="project" value="TreeGrafter"/>
</dbReference>
<keyword evidence="8" id="KW-0479">Metal-binding</keyword>
<dbReference type="HAMAP" id="MF_01210_B">
    <property type="entry name" value="CPSase_L_chain_B"/>
    <property type="match status" value="1"/>
</dbReference>
<evidence type="ECO:0000256" key="19">
    <source>
        <dbReference type="ARBA" id="ARBA00047359"/>
    </source>
</evidence>
<dbReference type="SMART" id="SM00851">
    <property type="entry name" value="MGS"/>
    <property type="match status" value="1"/>
</dbReference>
<dbReference type="FunFam" id="1.10.1030.10:FF:000002">
    <property type="entry name" value="Carbamoyl-phosphate synthase large chain"/>
    <property type="match status" value="1"/>
</dbReference>
<keyword evidence="11" id="KW-0067">ATP-binding</keyword>
<comment type="catalytic activity">
    <reaction evidence="19">
        <text>hydrogencarbonate + NH4(+) + 2 ATP = carbamoyl phosphate + 2 ADP + phosphate + 2 H(+)</text>
        <dbReference type="Rhea" id="RHEA:18029"/>
        <dbReference type="ChEBI" id="CHEBI:15378"/>
        <dbReference type="ChEBI" id="CHEBI:17544"/>
        <dbReference type="ChEBI" id="CHEBI:28938"/>
        <dbReference type="ChEBI" id="CHEBI:30616"/>
        <dbReference type="ChEBI" id="CHEBI:43474"/>
        <dbReference type="ChEBI" id="CHEBI:58228"/>
        <dbReference type="ChEBI" id="CHEBI:456216"/>
        <dbReference type="EC" id="6.3.4.16"/>
    </reaction>
</comment>
<dbReference type="PANTHER" id="PTHR11405:SF53">
    <property type="entry name" value="CARBAMOYL-PHOSPHATE SYNTHASE [AMMONIA], MITOCHONDRIAL"/>
    <property type="match status" value="1"/>
</dbReference>
<evidence type="ECO:0000256" key="3">
    <source>
        <dbReference type="ARBA" id="ARBA00009799"/>
    </source>
</evidence>
<evidence type="ECO:0000256" key="9">
    <source>
        <dbReference type="ARBA" id="ARBA00022737"/>
    </source>
</evidence>
<dbReference type="InterPro" id="IPR006275">
    <property type="entry name" value="CPSase_lsu"/>
</dbReference>
<dbReference type="InterPro" id="IPR036914">
    <property type="entry name" value="MGS-like_dom_sf"/>
</dbReference>
<dbReference type="SMART" id="SM01096">
    <property type="entry name" value="CPSase_L_D3"/>
    <property type="match status" value="1"/>
</dbReference>
<dbReference type="InterPro" id="IPR011607">
    <property type="entry name" value="MGS-like_dom"/>
</dbReference>
<gene>
    <name evidence="23" type="ORF">MNB_SV-4-177</name>
</gene>
<dbReference type="InterPro" id="IPR005483">
    <property type="entry name" value="CPSase_dom"/>
</dbReference>
<dbReference type="InterPro" id="IPR036897">
    <property type="entry name" value="CarbamoylP_synth_lsu_oligo_sf"/>
</dbReference>
<accession>A0A1W1EAZ1</accession>
<keyword evidence="9" id="KW-0677">Repeat</keyword>
<dbReference type="EMBL" id="FPIB01000028">
    <property type="protein sequence ID" value="SFV91125.1"/>
    <property type="molecule type" value="Genomic_DNA"/>
</dbReference>
<dbReference type="GO" id="GO:0044205">
    <property type="term" value="P:'de novo' UMP biosynthetic process"/>
    <property type="evidence" value="ECO:0007669"/>
    <property type="project" value="UniProtKB-UniPathway"/>
</dbReference>
<keyword evidence="14" id="KW-0464">Manganese</keyword>
<dbReference type="InterPro" id="IPR016185">
    <property type="entry name" value="PreATP-grasp_dom_sf"/>
</dbReference>
<dbReference type="PROSITE" id="PS50975">
    <property type="entry name" value="ATP_GRASP"/>
    <property type="match status" value="2"/>
</dbReference>
<dbReference type="FunFam" id="3.30.470.20:FF:000013">
    <property type="entry name" value="Carbamoyl-phosphate synthase large chain"/>
    <property type="match status" value="1"/>
</dbReference>
<dbReference type="Pfam" id="PF02142">
    <property type="entry name" value="MGS"/>
    <property type="match status" value="1"/>
</dbReference>
<evidence type="ECO:0000256" key="20">
    <source>
        <dbReference type="ARBA" id="ARBA00074190"/>
    </source>
</evidence>
<dbReference type="PROSITE" id="PS00867">
    <property type="entry name" value="CPSASE_2"/>
    <property type="match status" value="2"/>
</dbReference>
<keyword evidence="6 23" id="KW-0436">Ligase</keyword>
<dbReference type="GO" id="GO:0046872">
    <property type="term" value="F:metal ion binding"/>
    <property type="evidence" value="ECO:0007669"/>
    <property type="project" value="UniProtKB-KW"/>
</dbReference>
<dbReference type="Pfam" id="PF02787">
    <property type="entry name" value="CPSase_L_D3"/>
    <property type="match status" value="1"/>
</dbReference>
<dbReference type="SUPFAM" id="SSF52335">
    <property type="entry name" value="Methylglyoxal synthase-like"/>
    <property type="match status" value="1"/>
</dbReference>
<dbReference type="SUPFAM" id="SSF56059">
    <property type="entry name" value="Glutathione synthetase ATP-binding domain-like"/>
    <property type="match status" value="2"/>
</dbReference>
<evidence type="ECO:0000256" key="18">
    <source>
        <dbReference type="ARBA" id="ARBA00044334"/>
    </source>
</evidence>
<dbReference type="Gene3D" id="1.10.1030.10">
    <property type="entry name" value="Carbamoyl-phosphate synthetase, large subunit oligomerisation domain"/>
    <property type="match status" value="1"/>
</dbReference>
<dbReference type="GO" id="GO:0005524">
    <property type="term" value="F:ATP binding"/>
    <property type="evidence" value="ECO:0007669"/>
    <property type="project" value="UniProtKB-KW"/>
</dbReference>
<keyword evidence="7" id="KW-0028">Amino-acid biosynthesis</keyword>